<reference evidence="1" key="1">
    <citation type="submission" date="2022-07" db="EMBL/GenBank/DDBJ databases">
        <title>The genome of Lyophyllum shimeji provides insight into the initial evolution of ectomycorrhizal fungal genome.</title>
        <authorList>
            <person name="Kobayashi Y."/>
            <person name="Shibata T."/>
            <person name="Hirakawa H."/>
            <person name="Shigenobu S."/>
            <person name="Nishiyama T."/>
            <person name="Yamada A."/>
            <person name="Hasebe M."/>
            <person name="Kawaguchi M."/>
        </authorList>
    </citation>
    <scope>NUCLEOTIDE SEQUENCE</scope>
    <source>
        <strain evidence="1">AT787</strain>
    </source>
</reference>
<accession>A0A9P3PNU9</accession>
<organism evidence="1 2">
    <name type="scientific">Lyophyllum shimeji</name>
    <name type="common">Hon-shimeji</name>
    <name type="synonym">Tricholoma shimeji</name>
    <dbReference type="NCBI Taxonomy" id="47721"/>
    <lineage>
        <taxon>Eukaryota</taxon>
        <taxon>Fungi</taxon>
        <taxon>Dikarya</taxon>
        <taxon>Basidiomycota</taxon>
        <taxon>Agaricomycotina</taxon>
        <taxon>Agaricomycetes</taxon>
        <taxon>Agaricomycetidae</taxon>
        <taxon>Agaricales</taxon>
        <taxon>Tricholomatineae</taxon>
        <taxon>Lyophyllaceae</taxon>
        <taxon>Lyophyllum</taxon>
    </lineage>
</organism>
<evidence type="ECO:0000313" key="2">
    <source>
        <dbReference type="Proteomes" id="UP001063166"/>
    </source>
</evidence>
<name>A0A9P3PNU9_LYOSH</name>
<comment type="caution">
    <text evidence="1">The sequence shown here is derived from an EMBL/GenBank/DDBJ whole genome shotgun (WGS) entry which is preliminary data.</text>
</comment>
<gene>
    <name evidence="1" type="ORF">LshimejAT787_0506990</name>
</gene>
<dbReference type="Proteomes" id="UP001063166">
    <property type="component" value="Unassembled WGS sequence"/>
</dbReference>
<dbReference type="AlphaFoldDB" id="A0A9P3PNU9"/>
<protein>
    <submittedName>
        <fullName evidence="1">Uncharacterized protein</fullName>
    </submittedName>
</protein>
<evidence type="ECO:0000313" key="1">
    <source>
        <dbReference type="EMBL" id="GLB38834.1"/>
    </source>
</evidence>
<dbReference type="EMBL" id="BRPK01000005">
    <property type="protein sequence ID" value="GLB38834.1"/>
    <property type="molecule type" value="Genomic_DNA"/>
</dbReference>
<keyword evidence="2" id="KW-1185">Reference proteome</keyword>
<sequence length="112" mass="11878">MAEIAEGIYEIYYNGTSGQRPLGVASVDGGDPQVVELLPGSIAPLWTVTKVADGIFTFTVNGAYASPSGSFVAPASTAYGWRVVNTGGNTFTYVMHAPTRSRAWARDLLSLF</sequence>
<proteinExistence type="predicted"/>
<dbReference type="OrthoDB" id="10415839at2759"/>